<accession>A0A177AZV3</accession>
<keyword evidence="2" id="KW-1185">Reference proteome</keyword>
<comment type="caution">
    <text evidence="1">The sequence shown here is derived from an EMBL/GenBank/DDBJ whole genome shotgun (WGS) entry which is preliminary data.</text>
</comment>
<gene>
    <name evidence="1" type="ORF">A3Q56_04745</name>
</gene>
<reference evidence="1 2" key="1">
    <citation type="submission" date="2016-04" db="EMBL/GenBank/DDBJ databases">
        <title>The genome of Intoshia linei affirms orthonectids as highly simplified spiralians.</title>
        <authorList>
            <person name="Mikhailov K.V."/>
            <person name="Slusarev G.S."/>
            <person name="Nikitin M.A."/>
            <person name="Logacheva M.D."/>
            <person name="Penin A."/>
            <person name="Aleoshin V."/>
            <person name="Panchin Y.V."/>
        </authorList>
    </citation>
    <scope>NUCLEOTIDE SEQUENCE [LARGE SCALE GENOMIC DNA]</scope>
    <source>
        <strain evidence="1">Intl2013</strain>
        <tissue evidence="1">Whole animal</tissue>
    </source>
</reference>
<sequence length="104" mass="11889">MGILKSQKEFEIVDLMPITNTNLNCLDDSFLKEITEHNHQITDHSKISKLKKRNDMKRKCIEAVTESPLSIVTDIMYGDPSDIIICKGKEIRTKKQFHNGGSEI</sequence>
<protein>
    <submittedName>
        <fullName evidence="1">Uncharacterized protein</fullName>
    </submittedName>
</protein>
<evidence type="ECO:0000313" key="2">
    <source>
        <dbReference type="Proteomes" id="UP000078046"/>
    </source>
</evidence>
<dbReference type="Proteomes" id="UP000078046">
    <property type="component" value="Unassembled WGS sequence"/>
</dbReference>
<dbReference type="AlphaFoldDB" id="A0A177AZV3"/>
<name>A0A177AZV3_9BILA</name>
<proteinExistence type="predicted"/>
<evidence type="ECO:0000313" key="1">
    <source>
        <dbReference type="EMBL" id="OAF67516.1"/>
    </source>
</evidence>
<dbReference type="EMBL" id="LWCA01000641">
    <property type="protein sequence ID" value="OAF67516.1"/>
    <property type="molecule type" value="Genomic_DNA"/>
</dbReference>
<organism evidence="1 2">
    <name type="scientific">Intoshia linei</name>
    <dbReference type="NCBI Taxonomy" id="1819745"/>
    <lineage>
        <taxon>Eukaryota</taxon>
        <taxon>Metazoa</taxon>
        <taxon>Spiralia</taxon>
        <taxon>Lophotrochozoa</taxon>
        <taxon>Mesozoa</taxon>
        <taxon>Orthonectida</taxon>
        <taxon>Rhopaluridae</taxon>
        <taxon>Intoshia</taxon>
    </lineage>
</organism>